<organism evidence="1 2">
    <name type="scientific">Caenorhabditis remanei</name>
    <name type="common">Caenorhabditis vulgaris</name>
    <dbReference type="NCBI Taxonomy" id="31234"/>
    <lineage>
        <taxon>Eukaryota</taxon>
        <taxon>Metazoa</taxon>
        <taxon>Ecdysozoa</taxon>
        <taxon>Nematoda</taxon>
        <taxon>Chromadorea</taxon>
        <taxon>Rhabditida</taxon>
        <taxon>Rhabditina</taxon>
        <taxon>Rhabditomorpha</taxon>
        <taxon>Rhabditoidea</taxon>
        <taxon>Rhabditidae</taxon>
        <taxon>Peloderinae</taxon>
        <taxon>Caenorhabditis</taxon>
    </lineage>
</organism>
<sequence length="92" mass="9697">MLIELSTLLLLSTLFVSMLAGCKKTNNASKLKPKDMGKGTTPMKAPANGGSSKEPVPGPPMPELTSEPKLAERPADDNETINDAKSNWGTVS</sequence>
<dbReference type="CTD" id="9810848"/>
<name>A0A260ZPL7_CAERE</name>
<dbReference type="eggNOG" id="ENOG502TISU">
    <property type="taxonomic scope" value="Eukaryota"/>
</dbReference>
<dbReference type="KEGG" id="crq:GCK72_016851"/>
<reference evidence="1" key="1">
    <citation type="submission" date="2017-08" db="EMBL/GenBank/DDBJ databases">
        <authorList>
            <person name="de Groot N.N."/>
        </authorList>
    </citation>
    <scope>NUCLEOTIDE SEQUENCE [LARGE SCALE GENOMIC DNA]</scope>
    <source>
        <strain evidence="1">PX439</strain>
    </source>
</reference>
<evidence type="ECO:0000313" key="2">
    <source>
        <dbReference type="Proteomes" id="UP000216624"/>
    </source>
</evidence>
<dbReference type="OMA" id="NEACKLR"/>
<dbReference type="Proteomes" id="UP000216624">
    <property type="component" value="Unassembled WGS sequence"/>
</dbReference>
<accession>A0A260ZPL7</accession>
<keyword evidence="2" id="KW-1185">Reference proteome</keyword>
<dbReference type="HOGENOM" id="CLU_188602_0_0_1"/>
<protein>
    <submittedName>
        <fullName evidence="1">Uncharacterized protein</fullName>
    </submittedName>
</protein>
<proteinExistence type="predicted"/>
<comment type="caution">
    <text evidence="1">The sequence shown here is derived from an EMBL/GenBank/DDBJ whole genome shotgun (WGS) entry which is preliminary data.</text>
</comment>
<gene>
    <name evidence="1" type="ORF">FL82_23349</name>
</gene>
<dbReference type="PANTHER" id="PTHR37439">
    <property type="entry name" value="PROTEIN CBG25991-RELATED"/>
    <property type="match status" value="1"/>
</dbReference>
<dbReference type="EMBL" id="NMWX01000075">
    <property type="protein sequence ID" value="OZF87275.1"/>
    <property type="molecule type" value="Genomic_DNA"/>
</dbReference>
<dbReference type="OrthoDB" id="5783911at2759"/>
<evidence type="ECO:0000313" key="1">
    <source>
        <dbReference type="EMBL" id="OZF87275.1"/>
    </source>
</evidence>
<feature type="non-terminal residue" evidence="1">
    <location>
        <position position="1"/>
    </location>
</feature>
<dbReference type="PANTHER" id="PTHR37439:SF2">
    <property type="entry name" value="SECRETED PROTEIN"/>
    <property type="match status" value="1"/>
</dbReference>